<keyword evidence="3" id="KW-0560">Oxidoreductase</keyword>
<comment type="similarity">
    <text evidence="2">Belongs to the iron-containing alcohol dehydrogenase family.</text>
</comment>
<dbReference type="Pfam" id="PF25137">
    <property type="entry name" value="ADH_Fe_C"/>
    <property type="match status" value="1"/>
</dbReference>
<evidence type="ECO:0000256" key="1">
    <source>
        <dbReference type="ARBA" id="ARBA00001962"/>
    </source>
</evidence>
<dbReference type="Pfam" id="PF00465">
    <property type="entry name" value="Fe-ADH"/>
    <property type="match status" value="1"/>
</dbReference>
<comment type="cofactor">
    <cofactor evidence="1">
        <name>Fe cation</name>
        <dbReference type="ChEBI" id="CHEBI:24875"/>
    </cofactor>
</comment>
<dbReference type="PANTHER" id="PTHR11496:SF102">
    <property type="entry name" value="ALCOHOL DEHYDROGENASE 4"/>
    <property type="match status" value="1"/>
</dbReference>
<dbReference type="RefSeq" id="WP_109718544.1">
    <property type="nucleotide sequence ID" value="NZ_QEQK01000001.1"/>
</dbReference>
<keyword evidence="7" id="KW-1185">Reference proteome</keyword>
<feature type="domain" description="Fe-containing alcohol dehydrogenase-like C-terminal" evidence="5">
    <location>
        <begin position="207"/>
        <end position="397"/>
    </location>
</feature>
<evidence type="ECO:0000313" key="6">
    <source>
        <dbReference type="EMBL" id="PWN57688.1"/>
    </source>
</evidence>
<reference evidence="6 7" key="1">
    <citation type="submission" date="2018-05" db="EMBL/GenBank/DDBJ databases">
        <title>Abyssibacter profundi OUC007T gen. nov., sp. nov, a marine bacterium isolated from seawater of the Mariana Trench.</title>
        <authorList>
            <person name="Zhou S."/>
        </authorList>
    </citation>
    <scope>NUCLEOTIDE SEQUENCE [LARGE SCALE GENOMIC DNA]</scope>
    <source>
        <strain evidence="6 7">OUC007</strain>
    </source>
</reference>
<dbReference type="FunFam" id="3.40.50.1970:FF:000003">
    <property type="entry name" value="Alcohol dehydrogenase, iron-containing"/>
    <property type="match status" value="1"/>
</dbReference>
<evidence type="ECO:0000259" key="5">
    <source>
        <dbReference type="Pfam" id="PF25137"/>
    </source>
</evidence>
<dbReference type="InterPro" id="IPR001670">
    <property type="entry name" value="ADH_Fe/GldA"/>
</dbReference>
<dbReference type="GO" id="GO:0046872">
    <property type="term" value="F:metal ion binding"/>
    <property type="evidence" value="ECO:0007669"/>
    <property type="project" value="InterPro"/>
</dbReference>
<dbReference type="CDD" id="cd08189">
    <property type="entry name" value="Fe-ADH-like"/>
    <property type="match status" value="1"/>
</dbReference>
<dbReference type="EMBL" id="QEQK01000001">
    <property type="protein sequence ID" value="PWN57688.1"/>
    <property type="molecule type" value="Genomic_DNA"/>
</dbReference>
<evidence type="ECO:0000256" key="2">
    <source>
        <dbReference type="ARBA" id="ARBA00007358"/>
    </source>
</evidence>
<dbReference type="Gene3D" id="1.20.1090.10">
    <property type="entry name" value="Dehydroquinate synthase-like - alpha domain"/>
    <property type="match status" value="1"/>
</dbReference>
<feature type="domain" description="Alcohol dehydrogenase iron-type/glycerol dehydrogenase GldA" evidence="4">
    <location>
        <begin position="30"/>
        <end position="195"/>
    </location>
</feature>
<dbReference type="FunFam" id="1.20.1090.10:FF:000001">
    <property type="entry name" value="Aldehyde-alcohol dehydrogenase"/>
    <property type="match status" value="1"/>
</dbReference>
<dbReference type="InterPro" id="IPR039697">
    <property type="entry name" value="Alcohol_dehydrogenase_Fe"/>
</dbReference>
<dbReference type="InterPro" id="IPR056798">
    <property type="entry name" value="ADH_Fe_C"/>
</dbReference>
<dbReference type="SUPFAM" id="SSF56796">
    <property type="entry name" value="Dehydroquinate synthase-like"/>
    <property type="match status" value="1"/>
</dbReference>
<name>A0A363UQF3_9GAMM</name>
<sequence length="414" mass="44464">MPFSLRVLFYRFYMALLKLSIRILPFKQPRLFTGADSALALCDALAADGTKRLMIVTDAVLMKIGLVDPIKQRLEDAGIQVTVYDGVEPDPSVEQIEAGVTQVKADQAEAILAIGGGSSIDAAKVIAARATNNKPIRRMEGLFRVFRRPLPLHAIPTTAGTGSEVTIAAVVSDLERQKKMSIIDLKLAPVTACLDGKLMAGLPPGVTAATGMDALTHAVEAYISRNALKRTDTEALEATRLIMEHLPKVMADGNNIESRQQMAQASYQAGIAFTQAGVGYVHAISHNFGARYHTPHGLGNAIVLPHVLEFSKSACTERLADLARVSGLDSNGASNAELADRFIQRIRDMNAEFGIPTGLEALQDADVPAIAKAAMAEAHFTYAVPRYMDRATCEAFVRSLKLDPQPDSTTAQAA</sequence>
<dbReference type="OrthoDB" id="9815791at2"/>
<dbReference type="GO" id="GO:0004022">
    <property type="term" value="F:alcohol dehydrogenase (NAD+) activity"/>
    <property type="evidence" value="ECO:0007669"/>
    <property type="project" value="TreeGrafter"/>
</dbReference>
<gene>
    <name evidence="6" type="ORF">DEH80_00675</name>
</gene>
<proteinExistence type="inferred from homology"/>
<dbReference type="AlphaFoldDB" id="A0A363UQF3"/>
<protein>
    <submittedName>
        <fullName evidence="6">Alcohol dehydrogenase</fullName>
    </submittedName>
</protein>
<evidence type="ECO:0000313" key="7">
    <source>
        <dbReference type="Proteomes" id="UP000251800"/>
    </source>
</evidence>
<dbReference type="Proteomes" id="UP000251800">
    <property type="component" value="Unassembled WGS sequence"/>
</dbReference>
<dbReference type="Gene3D" id="3.40.50.1970">
    <property type="match status" value="1"/>
</dbReference>
<evidence type="ECO:0000256" key="3">
    <source>
        <dbReference type="ARBA" id="ARBA00023002"/>
    </source>
</evidence>
<organism evidence="6 7">
    <name type="scientific">Abyssibacter profundi</name>
    <dbReference type="NCBI Taxonomy" id="2182787"/>
    <lineage>
        <taxon>Bacteria</taxon>
        <taxon>Pseudomonadati</taxon>
        <taxon>Pseudomonadota</taxon>
        <taxon>Gammaproteobacteria</taxon>
        <taxon>Chromatiales</taxon>
        <taxon>Oceanococcaceae</taxon>
        <taxon>Abyssibacter</taxon>
    </lineage>
</organism>
<dbReference type="PANTHER" id="PTHR11496">
    <property type="entry name" value="ALCOHOL DEHYDROGENASE"/>
    <property type="match status" value="1"/>
</dbReference>
<comment type="caution">
    <text evidence="6">The sequence shown here is derived from an EMBL/GenBank/DDBJ whole genome shotgun (WGS) entry which is preliminary data.</text>
</comment>
<accession>A0A363UQF3</accession>
<evidence type="ECO:0000259" key="4">
    <source>
        <dbReference type="Pfam" id="PF00465"/>
    </source>
</evidence>